<evidence type="ECO:0000313" key="1">
    <source>
        <dbReference type="EMBL" id="QJA86977.1"/>
    </source>
</evidence>
<sequence>MEINKEEARRRVRLFFDILEALKEDSRIQEARKEKERRERSLIFNLSKFFKLLFKTSCHRVF</sequence>
<name>A0A6M3KXR4_9ZZZZ</name>
<proteinExistence type="predicted"/>
<protein>
    <submittedName>
        <fullName evidence="1">Uncharacterized protein</fullName>
    </submittedName>
</protein>
<gene>
    <name evidence="1" type="ORF">MM415B03075_0006</name>
</gene>
<organism evidence="1">
    <name type="scientific">viral metagenome</name>
    <dbReference type="NCBI Taxonomy" id="1070528"/>
    <lineage>
        <taxon>unclassified sequences</taxon>
        <taxon>metagenomes</taxon>
        <taxon>organismal metagenomes</taxon>
    </lineage>
</organism>
<reference evidence="1" key="1">
    <citation type="submission" date="2020-03" db="EMBL/GenBank/DDBJ databases">
        <title>The deep terrestrial virosphere.</title>
        <authorList>
            <person name="Holmfeldt K."/>
            <person name="Nilsson E."/>
            <person name="Simone D."/>
            <person name="Lopez-Fernandez M."/>
            <person name="Wu X."/>
            <person name="de Brujin I."/>
            <person name="Lundin D."/>
            <person name="Andersson A."/>
            <person name="Bertilsson S."/>
            <person name="Dopson M."/>
        </authorList>
    </citation>
    <scope>NUCLEOTIDE SEQUENCE</scope>
    <source>
        <strain evidence="1">MM415B03075</strain>
    </source>
</reference>
<accession>A0A6M3KXR4</accession>
<dbReference type="EMBL" id="MT142673">
    <property type="protein sequence ID" value="QJA86977.1"/>
    <property type="molecule type" value="Genomic_DNA"/>
</dbReference>
<dbReference type="AlphaFoldDB" id="A0A6M3KXR4"/>